<evidence type="ECO:0000313" key="2">
    <source>
        <dbReference type="Proteomes" id="UP000288805"/>
    </source>
</evidence>
<dbReference type="EMBL" id="QGNW01001270">
    <property type="protein sequence ID" value="RVW47726.1"/>
    <property type="molecule type" value="Genomic_DNA"/>
</dbReference>
<reference evidence="1 2" key="1">
    <citation type="journal article" date="2018" name="PLoS Genet.">
        <title>Population sequencing reveals clonal diversity and ancestral inbreeding in the grapevine cultivar Chardonnay.</title>
        <authorList>
            <person name="Roach M.J."/>
            <person name="Johnson D.L."/>
            <person name="Bohlmann J."/>
            <person name="van Vuuren H.J."/>
            <person name="Jones S.J."/>
            <person name="Pretorius I.S."/>
            <person name="Schmidt S.A."/>
            <person name="Borneman A.R."/>
        </authorList>
    </citation>
    <scope>NUCLEOTIDE SEQUENCE [LARGE SCALE GENOMIC DNA]</scope>
    <source>
        <strain evidence="2">cv. Chardonnay</strain>
        <tissue evidence="1">Leaf</tissue>
    </source>
</reference>
<evidence type="ECO:0000313" key="1">
    <source>
        <dbReference type="EMBL" id="RVW47726.1"/>
    </source>
</evidence>
<sequence length="113" mass="12850">MLHQSTASQDAKKDDLRHEKNSYEIVAYVAAAIVVMEKETTNDVVVPSIEVKSLNEEHVMHDTRFTKSSTKEKNNNMAFDFQTEIFEDVTDDEVERNDIPMDVNIGMGASRDL</sequence>
<organism evidence="1 2">
    <name type="scientific">Vitis vinifera</name>
    <name type="common">Grape</name>
    <dbReference type="NCBI Taxonomy" id="29760"/>
    <lineage>
        <taxon>Eukaryota</taxon>
        <taxon>Viridiplantae</taxon>
        <taxon>Streptophyta</taxon>
        <taxon>Embryophyta</taxon>
        <taxon>Tracheophyta</taxon>
        <taxon>Spermatophyta</taxon>
        <taxon>Magnoliopsida</taxon>
        <taxon>eudicotyledons</taxon>
        <taxon>Gunneridae</taxon>
        <taxon>Pentapetalae</taxon>
        <taxon>rosids</taxon>
        <taxon>Vitales</taxon>
        <taxon>Vitaceae</taxon>
        <taxon>Viteae</taxon>
        <taxon>Vitis</taxon>
    </lineage>
</organism>
<proteinExistence type="predicted"/>
<name>A0A438EJ27_VITVI</name>
<protein>
    <submittedName>
        <fullName evidence="1">Uncharacterized protein</fullName>
    </submittedName>
</protein>
<dbReference type="AlphaFoldDB" id="A0A438EJ27"/>
<gene>
    <name evidence="1" type="ORF">CK203_105078</name>
</gene>
<accession>A0A438EJ27</accession>
<comment type="caution">
    <text evidence="1">The sequence shown here is derived from an EMBL/GenBank/DDBJ whole genome shotgun (WGS) entry which is preliminary data.</text>
</comment>
<dbReference type="Proteomes" id="UP000288805">
    <property type="component" value="Unassembled WGS sequence"/>
</dbReference>